<dbReference type="Proteomes" id="UP000078454">
    <property type="component" value="Unassembled WGS sequence"/>
</dbReference>
<protein>
    <submittedName>
        <fullName evidence="1">Uncharacterized protein</fullName>
    </submittedName>
</protein>
<dbReference type="AlphaFoldDB" id="A0A198A062"/>
<dbReference type="Gene3D" id="3.30.390.30">
    <property type="match status" value="1"/>
</dbReference>
<evidence type="ECO:0000313" key="1">
    <source>
        <dbReference type="EMBL" id="OAS14844.1"/>
    </source>
</evidence>
<reference evidence="1 2" key="1">
    <citation type="submission" date="2016-05" db="EMBL/GenBank/DDBJ databases">
        <title>Paenibacillus sp. 1ZS3-15 nov., isolated from the rhizosphere soil.</title>
        <authorList>
            <person name="Zhang X.X."/>
            <person name="Zhang J."/>
        </authorList>
    </citation>
    <scope>NUCLEOTIDE SEQUENCE [LARGE SCALE GENOMIC DNA]</scope>
    <source>
        <strain evidence="1 2">1ZS3-15</strain>
    </source>
</reference>
<accession>A0A198A062</accession>
<keyword evidence="2" id="KW-1185">Reference proteome</keyword>
<evidence type="ECO:0000313" key="2">
    <source>
        <dbReference type="Proteomes" id="UP000078454"/>
    </source>
</evidence>
<dbReference type="STRING" id="1850517.A8708_04915"/>
<organism evidence="1 2">
    <name type="scientific">Paenibacillus oryzisoli</name>
    <dbReference type="NCBI Taxonomy" id="1850517"/>
    <lineage>
        <taxon>Bacteria</taxon>
        <taxon>Bacillati</taxon>
        <taxon>Bacillota</taxon>
        <taxon>Bacilli</taxon>
        <taxon>Bacillales</taxon>
        <taxon>Paenibacillaceae</taxon>
        <taxon>Paenibacillus</taxon>
    </lineage>
</organism>
<comment type="caution">
    <text evidence="1">The sequence shown here is derived from an EMBL/GenBank/DDBJ whole genome shotgun (WGS) entry which is preliminary data.</text>
</comment>
<sequence length="82" mass="9285">MYGDRDIARAVQSTLEKKGIEFRHGTEIQSVLPYSVFIDPPLSRVGLSEEQAIVQGYDIKAIVDSKTGLILECLYFVRIHMK</sequence>
<dbReference type="OrthoDB" id="9800167at2"/>
<gene>
    <name evidence="1" type="ORF">A8708_04915</name>
</gene>
<proteinExistence type="predicted"/>
<dbReference type="RefSeq" id="WP_068668958.1">
    <property type="nucleotide sequence ID" value="NZ_LYPB01000087.1"/>
</dbReference>
<dbReference type="InterPro" id="IPR016156">
    <property type="entry name" value="FAD/NAD-linked_Rdtase_dimer_sf"/>
</dbReference>
<dbReference type="EMBL" id="LYPB01000087">
    <property type="protein sequence ID" value="OAS14844.1"/>
    <property type="molecule type" value="Genomic_DNA"/>
</dbReference>
<name>A0A198A062_9BACL</name>
<dbReference type="SUPFAM" id="SSF55424">
    <property type="entry name" value="FAD/NAD-linked reductases, dimerisation (C-terminal) domain"/>
    <property type="match status" value="1"/>
</dbReference>